<evidence type="ECO:0000313" key="10">
    <source>
        <dbReference type="Proteomes" id="UP001374803"/>
    </source>
</evidence>
<evidence type="ECO:0000313" key="9">
    <source>
        <dbReference type="EMBL" id="WXB07759.1"/>
    </source>
</evidence>
<gene>
    <name evidence="9" type="ORF">LVJ94_11005</name>
</gene>
<evidence type="ECO:0000259" key="7">
    <source>
        <dbReference type="Pfam" id="PF01077"/>
    </source>
</evidence>
<dbReference type="InterPro" id="IPR006066">
    <property type="entry name" value="NO2/SO3_Rdtase_FeS/sirohaem_BS"/>
</dbReference>
<protein>
    <submittedName>
        <fullName evidence="9">Nitrite/sulfite reductase</fullName>
    </submittedName>
</protein>
<proteinExistence type="predicted"/>
<evidence type="ECO:0000256" key="5">
    <source>
        <dbReference type="ARBA" id="ARBA00023004"/>
    </source>
</evidence>
<dbReference type="InterPro" id="IPR006067">
    <property type="entry name" value="NO2/SO3_Rdtase_4Fe4S_dom"/>
</dbReference>
<sequence length="572" mass="62368">MSEQAPYLPRYSHPKDIDDFVVQLERFERGEIGADAFRVFRLQRGVYGQRQDGVQMIRVKIPFGLLGVPQLDALADVAERYGHDLGHVTTRQNVQFHFVQMKDVEPAMRRLDEAGLTTREACGNTARTVTGCEVAEVCKTAPFDVSPYAEALTRYFLRHPLSGGLPRKFKSAFSGCASDCAMTQINDLGFIATVKDGEPGFKVVAAGGLSTSPQAAITLHEFVRPTEIARIGEAILRLFNKLGNRENKHRARLKYVLRKLGEEKFRETYAQIRAEVDAEATAELKLPAAPGRVPAPPVEPPAERPSGFLAWRANAVVDQKQDGFAAVYVRLHLGELTAKSMRGLARILERYGDGSLRATIDQNVLLSWIHQKSLPALYQELSALGLTRSGVHSARDVVSCPGAESCSLAVTSSRALGAAIGERLEKDDVRELSAMRDTTIKISGCPNSCGQHHVADLGFHGGAKSFGGTTVPVYQLHLGGGVDENGARFGKQVIKIIARRVPDAVVLLMKLFETDHKEGERPRQFFQRVDPKRVTFALASLAGPPGADSNEAVDIGETAGFVLETKDGECAA</sequence>
<keyword evidence="6" id="KW-0411">Iron-sulfur</keyword>
<feature type="domain" description="Nitrite/sulphite reductase 4Fe-4S" evidence="7">
    <location>
        <begin position="394"/>
        <end position="530"/>
    </location>
</feature>
<dbReference type="Pfam" id="PF01077">
    <property type="entry name" value="NIR_SIR"/>
    <property type="match status" value="2"/>
</dbReference>
<evidence type="ECO:0000256" key="4">
    <source>
        <dbReference type="ARBA" id="ARBA00023002"/>
    </source>
</evidence>
<accession>A0ABZ2LA11</accession>
<dbReference type="InterPro" id="IPR045854">
    <property type="entry name" value="NO2/SO3_Rdtase_4Fe4S_sf"/>
</dbReference>
<dbReference type="InterPro" id="IPR051329">
    <property type="entry name" value="NIR_SIR_4Fe-4S"/>
</dbReference>
<name>A0ABZ2LA11_9BACT</name>
<dbReference type="PROSITE" id="PS00365">
    <property type="entry name" value="NIR_SIR"/>
    <property type="match status" value="2"/>
</dbReference>
<evidence type="ECO:0000256" key="3">
    <source>
        <dbReference type="ARBA" id="ARBA00022723"/>
    </source>
</evidence>
<dbReference type="SUPFAM" id="SSF56014">
    <property type="entry name" value="Nitrite and sulphite reductase 4Fe-4S domain-like"/>
    <property type="match status" value="2"/>
</dbReference>
<evidence type="ECO:0000256" key="6">
    <source>
        <dbReference type="ARBA" id="ARBA00023014"/>
    </source>
</evidence>
<feature type="domain" description="Nitrite/Sulfite reductase ferredoxin-like" evidence="8">
    <location>
        <begin position="47"/>
        <end position="114"/>
    </location>
</feature>
<keyword evidence="10" id="KW-1185">Reference proteome</keyword>
<dbReference type="PANTHER" id="PTHR32439:SF9">
    <property type="entry name" value="BLR3264 PROTEIN"/>
    <property type="match status" value="1"/>
</dbReference>
<organism evidence="9 10">
    <name type="scientific">Pendulispora rubella</name>
    <dbReference type="NCBI Taxonomy" id="2741070"/>
    <lineage>
        <taxon>Bacteria</taxon>
        <taxon>Pseudomonadati</taxon>
        <taxon>Myxococcota</taxon>
        <taxon>Myxococcia</taxon>
        <taxon>Myxococcales</taxon>
        <taxon>Sorangiineae</taxon>
        <taxon>Pendulisporaceae</taxon>
        <taxon>Pendulispora</taxon>
    </lineage>
</organism>
<dbReference type="InterPro" id="IPR036136">
    <property type="entry name" value="Nit/Sulf_reduc_fer-like_dom_sf"/>
</dbReference>
<dbReference type="InterPro" id="IPR005117">
    <property type="entry name" value="NiRdtase/SiRdtase_haem-b_fer"/>
</dbReference>
<reference evidence="9" key="1">
    <citation type="submission" date="2021-12" db="EMBL/GenBank/DDBJ databases">
        <title>Discovery of the Pendulisporaceae a myxobacterial family with distinct sporulation behavior and unique specialized metabolism.</title>
        <authorList>
            <person name="Garcia R."/>
            <person name="Popoff A."/>
            <person name="Bader C.D."/>
            <person name="Loehr J."/>
            <person name="Walesch S."/>
            <person name="Walt C."/>
            <person name="Boldt J."/>
            <person name="Bunk B."/>
            <person name="Haeckl F.J.F.P.J."/>
            <person name="Gunesch A.P."/>
            <person name="Birkelbach J."/>
            <person name="Nuebel U."/>
            <person name="Pietschmann T."/>
            <person name="Bach T."/>
            <person name="Mueller R."/>
        </authorList>
    </citation>
    <scope>NUCLEOTIDE SEQUENCE</scope>
    <source>
        <strain evidence="9">MSr11367</strain>
    </source>
</reference>
<evidence type="ECO:0000259" key="8">
    <source>
        <dbReference type="Pfam" id="PF03460"/>
    </source>
</evidence>
<keyword evidence="5" id="KW-0408">Iron</keyword>
<dbReference type="SUPFAM" id="SSF55124">
    <property type="entry name" value="Nitrite/Sulfite reductase N-terminal domain-like"/>
    <property type="match status" value="2"/>
</dbReference>
<dbReference type="EMBL" id="CP089983">
    <property type="protein sequence ID" value="WXB07759.1"/>
    <property type="molecule type" value="Genomic_DNA"/>
</dbReference>
<keyword evidence="2" id="KW-0349">Heme</keyword>
<dbReference type="PANTHER" id="PTHR32439">
    <property type="entry name" value="FERREDOXIN--NITRITE REDUCTASE, CHLOROPLASTIC"/>
    <property type="match status" value="1"/>
</dbReference>
<feature type="domain" description="Nitrite/Sulfite reductase ferredoxin-like" evidence="8">
    <location>
        <begin position="318"/>
        <end position="383"/>
    </location>
</feature>
<dbReference type="Gene3D" id="3.30.413.10">
    <property type="entry name" value="Sulfite Reductase Hemoprotein, domain 1"/>
    <property type="match status" value="2"/>
</dbReference>
<evidence type="ECO:0000256" key="2">
    <source>
        <dbReference type="ARBA" id="ARBA00022617"/>
    </source>
</evidence>
<evidence type="ECO:0000256" key="1">
    <source>
        <dbReference type="ARBA" id="ARBA00022485"/>
    </source>
</evidence>
<keyword evidence="3" id="KW-0479">Metal-binding</keyword>
<keyword evidence="1" id="KW-0004">4Fe-4S</keyword>
<dbReference type="RefSeq" id="WP_394837425.1">
    <property type="nucleotide sequence ID" value="NZ_CP089929.1"/>
</dbReference>
<dbReference type="Proteomes" id="UP001374803">
    <property type="component" value="Chromosome"/>
</dbReference>
<feature type="domain" description="Nitrite/sulphite reductase 4Fe-4S" evidence="7">
    <location>
        <begin position="122"/>
        <end position="269"/>
    </location>
</feature>
<dbReference type="Gene3D" id="3.90.480.10">
    <property type="entry name" value="Sulfite Reductase Hemoprotein,Domain 2"/>
    <property type="match status" value="1"/>
</dbReference>
<dbReference type="PRINTS" id="PR00397">
    <property type="entry name" value="SIROHAEM"/>
</dbReference>
<keyword evidence="4" id="KW-0560">Oxidoreductase</keyword>
<dbReference type="Pfam" id="PF03460">
    <property type="entry name" value="NIR_SIR_ferr"/>
    <property type="match status" value="2"/>
</dbReference>